<evidence type="ECO:0000313" key="2">
    <source>
        <dbReference type="Proteomes" id="UP000598820"/>
    </source>
</evidence>
<comment type="caution">
    <text evidence="1">The sequence shown here is derived from an EMBL/GenBank/DDBJ whole genome shotgun (WGS) entry which is preliminary data.</text>
</comment>
<protein>
    <submittedName>
        <fullName evidence="1">Uncharacterized protein</fullName>
    </submittedName>
</protein>
<gene>
    <name evidence="1" type="ORF">IC229_17290</name>
</gene>
<sequence>MEINDELEIQLFHTLEQVKQMNEAIRRHQGAYEPNTFMIEQFQEVKNRLTDELRSLLSQVTEMRWQAAA</sequence>
<evidence type="ECO:0000313" key="1">
    <source>
        <dbReference type="EMBL" id="MBD2702407.1"/>
    </source>
</evidence>
<dbReference type="EMBL" id="JACWZY010000014">
    <property type="protein sequence ID" value="MBD2702407.1"/>
    <property type="molecule type" value="Genomic_DNA"/>
</dbReference>
<dbReference type="Proteomes" id="UP000598820">
    <property type="component" value="Unassembled WGS sequence"/>
</dbReference>
<keyword evidence="2" id="KW-1185">Reference proteome</keyword>
<proteinExistence type="predicted"/>
<dbReference type="RefSeq" id="WP_190888251.1">
    <property type="nucleotide sequence ID" value="NZ_JACWZY010000014.1"/>
</dbReference>
<organism evidence="1 2">
    <name type="scientific">Spirosoma profusum</name>
    <dbReference type="NCBI Taxonomy" id="2771354"/>
    <lineage>
        <taxon>Bacteria</taxon>
        <taxon>Pseudomonadati</taxon>
        <taxon>Bacteroidota</taxon>
        <taxon>Cytophagia</taxon>
        <taxon>Cytophagales</taxon>
        <taxon>Cytophagaceae</taxon>
        <taxon>Spirosoma</taxon>
    </lineage>
</organism>
<dbReference type="AlphaFoldDB" id="A0A926Y1N5"/>
<reference evidence="1" key="1">
    <citation type="submission" date="2020-09" db="EMBL/GenBank/DDBJ databases">
        <authorList>
            <person name="Kim M.K."/>
        </authorList>
    </citation>
    <scope>NUCLEOTIDE SEQUENCE</scope>
    <source>
        <strain evidence="1">BT702</strain>
    </source>
</reference>
<name>A0A926Y1N5_9BACT</name>
<accession>A0A926Y1N5</accession>